<feature type="compositionally biased region" description="Basic and acidic residues" evidence="1">
    <location>
        <begin position="158"/>
        <end position="180"/>
    </location>
</feature>
<proteinExistence type="predicted"/>
<reference evidence="3" key="2">
    <citation type="submission" date="2019-02" db="EMBL/GenBank/DDBJ databases">
        <title>Opniocepnalus argus Var Kimnra genome.</title>
        <authorList>
            <person name="Zhou C."/>
            <person name="Xiao S."/>
        </authorList>
    </citation>
    <scope>NUCLEOTIDE SEQUENCE [LARGE SCALE GENOMIC DNA]</scope>
</reference>
<evidence type="ECO:0000313" key="3">
    <source>
        <dbReference type="Proteomes" id="UP000503349"/>
    </source>
</evidence>
<feature type="compositionally biased region" description="Basic and acidic residues" evidence="1">
    <location>
        <begin position="616"/>
        <end position="625"/>
    </location>
</feature>
<feature type="compositionally biased region" description="Basic residues" evidence="1">
    <location>
        <begin position="404"/>
        <end position="414"/>
    </location>
</feature>
<dbReference type="Proteomes" id="UP000503349">
    <property type="component" value="Chromosome 14"/>
</dbReference>
<feature type="compositionally biased region" description="Polar residues" evidence="1">
    <location>
        <begin position="245"/>
        <end position="265"/>
    </location>
</feature>
<feature type="compositionally biased region" description="Polar residues" evidence="1">
    <location>
        <begin position="567"/>
        <end position="576"/>
    </location>
</feature>
<feature type="region of interest" description="Disordered" evidence="1">
    <location>
        <begin position="683"/>
        <end position="740"/>
    </location>
</feature>
<reference evidence="2 3" key="1">
    <citation type="submission" date="2019-02" db="EMBL/GenBank/DDBJ databases">
        <title>Opniocepnalus argus genome.</title>
        <authorList>
            <person name="Zhou C."/>
            <person name="Xiao S."/>
        </authorList>
    </citation>
    <scope>NUCLEOTIDE SEQUENCE [LARGE SCALE GENOMIC DNA]</scope>
    <source>
        <strain evidence="2">OARG1902GOOAL</strain>
        <tissue evidence="2">Muscle</tissue>
    </source>
</reference>
<protein>
    <submittedName>
        <fullName evidence="2">Uncharacterized protein</fullName>
    </submittedName>
</protein>
<dbReference type="InterPro" id="IPR006594">
    <property type="entry name" value="LisH"/>
</dbReference>
<keyword evidence="3" id="KW-1185">Reference proteome</keyword>
<gene>
    <name evidence="2" type="ORF">EXN66_Car014255</name>
</gene>
<feature type="compositionally biased region" description="Acidic residues" evidence="1">
    <location>
        <begin position="234"/>
        <end position="244"/>
    </location>
</feature>
<evidence type="ECO:0000256" key="1">
    <source>
        <dbReference type="SAM" id="MobiDB-lite"/>
    </source>
</evidence>
<feature type="region of interest" description="Disordered" evidence="1">
    <location>
        <begin position="128"/>
        <end position="667"/>
    </location>
</feature>
<feature type="compositionally biased region" description="Polar residues" evidence="1">
    <location>
        <begin position="429"/>
        <end position="446"/>
    </location>
</feature>
<evidence type="ECO:0000313" key="2">
    <source>
        <dbReference type="EMBL" id="KAF3698568.1"/>
    </source>
</evidence>
<name>A0A6G1Q8G5_CHAAH</name>
<feature type="compositionally biased region" description="Polar residues" evidence="1">
    <location>
        <begin position="684"/>
        <end position="712"/>
    </location>
</feature>
<organism evidence="2 3">
    <name type="scientific">Channa argus</name>
    <name type="common">Northern snakehead</name>
    <name type="synonym">Ophicephalus argus</name>
    <dbReference type="NCBI Taxonomy" id="215402"/>
    <lineage>
        <taxon>Eukaryota</taxon>
        <taxon>Metazoa</taxon>
        <taxon>Chordata</taxon>
        <taxon>Craniata</taxon>
        <taxon>Vertebrata</taxon>
        <taxon>Euteleostomi</taxon>
        <taxon>Actinopterygii</taxon>
        <taxon>Neopterygii</taxon>
        <taxon>Teleostei</taxon>
        <taxon>Neoteleostei</taxon>
        <taxon>Acanthomorphata</taxon>
        <taxon>Anabantaria</taxon>
        <taxon>Anabantiformes</taxon>
        <taxon>Channoidei</taxon>
        <taxon>Channidae</taxon>
        <taxon>Channa</taxon>
    </lineage>
</organism>
<dbReference type="EMBL" id="CM015725">
    <property type="protein sequence ID" value="KAF3698568.1"/>
    <property type="molecule type" value="Genomic_DNA"/>
</dbReference>
<dbReference type="AlphaFoldDB" id="A0A6G1Q8G5"/>
<sequence length="740" mass="81429">MSSPVSSLLEEDDAALLVLIHQHLRVKGFLEAAEMLEKHVPQVETTHESFNLHEIYTGWMKLCSPAQAAKQETEDSDTSKKNGIEPEAATTEEGLEECAHAEVSIITEDEVDVKLSLELRAEGVESAPADLTCTGDEAESVSEQPPDAAGEIKTATNLDDKRVHSSDSEGEKGEMEKKSPPAEVFAEASNDAESCDDVAASQNDPEQDGAQAAELTEACGSDGERREETKRDGDEPEQEPEETMDPTNVTAETSVSQTEVTLSCTQEEDDKEDSAAKPPGSAESSSSDLTAHEANEQLAESEAPPPADPDSESAEEKLEKKEQISEGGAATSPSTLEGQVEMPTSDPHITETVMVEAAAERADPEDSIILNIQVEDGDAAERETSQLLPEEAAQSCNDFDPLKKKNRKKKKRSKKEMETAPADSLAPDKSTSTSETLSDAPLSSCSAKKKRGEKMRQEEVAEEDTSQVAPSEKKVGKKRRRERDKVEEEDVETPVVHSENKRKKKKKVKYVEKEESNVGKVENPESLTETEGKKKKKRKKREQETEEQCDEQPAGGNKDTQEKLDTTDGNSSQTSSAKKKHRLRKKLSLKKRLRLHKKDERRKKRRHNGQTKKKMKAGEYEETTERPPAVTESQDPPVKKKKKKRREDEVKETEPAADDNTPTSVSTVAVLTSTSRIDIVITKRPQSGNDVFTSAVSTRRQTPVVNDAQSGSDCGPGSAEDENRVSPLQYEQHYNDESDP</sequence>
<feature type="compositionally biased region" description="Basic and acidic residues" evidence="1">
    <location>
        <begin position="314"/>
        <end position="324"/>
    </location>
</feature>
<feature type="compositionally biased region" description="Basic residues" evidence="1">
    <location>
        <begin position="577"/>
        <end position="615"/>
    </location>
</feature>
<feature type="compositionally biased region" description="Basic and acidic residues" evidence="1">
    <location>
        <begin position="222"/>
        <end position="233"/>
    </location>
</feature>
<feature type="region of interest" description="Disordered" evidence="1">
    <location>
        <begin position="67"/>
        <end position="94"/>
    </location>
</feature>
<accession>A0A6G1Q8G5</accession>
<dbReference type="PROSITE" id="PS50896">
    <property type="entry name" value="LISH"/>
    <property type="match status" value="1"/>
</dbReference>
<feature type="compositionally biased region" description="Basic and acidic residues" evidence="1">
    <location>
        <begin position="71"/>
        <end position="84"/>
    </location>
</feature>